<organism evidence="1 2">
    <name type="scientific">Tilletia caries</name>
    <name type="common">wheat bunt fungus</name>
    <dbReference type="NCBI Taxonomy" id="13290"/>
    <lineage>
        <taxon>Eukaryota</taxon>
        <taxon>Fungi</taxon>
        <taxon>Dikarya</taxon>
        <taxon>Basidiomycota</taxon>
        <taxon>Ustilaginomycotina</taxon>
        <taxon>Exobasidiomycetes</taxon>
        <taxon>Tilletiales</taxon>
        <taxon>Tilletiaceae</taxon>
        <taxon>Tilletia</taxon>
    </lineage>
</organism>
<protein>
    <submittedName>
        <fullName evidence="1">Uncharacterized protein</fullName>
    </submittedName>
</protein>
<reference evidence="1" key="2">
    <citation type="journal article" date="2019" name="IMA Fungus">
        <title>Genome sequencing and comparison of five Tilletia species to identify candidate genes for the detection of regulated species infecting wheat.</title>
        <authorList>
            <person name="Nguyen H.D.T."/>
            <person name="Sultana T."/>
            <person name="Kesanakurti P."/>
            <person name="Hambleton S."/>
        </authorList>
    </citation>
    <scope>NUCLEOTIDE SEQUENCE</scope>
    <source>
        <strain evidence="1">DAOMC 238032</strain>
    </source>
</reference>
<dbReference type="Proteomes" id="UP000077671">
    <property type="component" value="Unassembled WGS sequence"/>
</dbReference>
<sequence>MTASVPAPLKGSAERQAVDSLRGYSYQILRSIEAWIDLQDGAILVLEGAEDFDLIEETGAATVEQVKDTAGSGNVTLRSGNVLEAIANFWDHLGRNQGVAIQFRFLTTSGIGREKNQPFGFDIPGLEAWQRIQLAPTDSKSLEMATGIKAFLMSNETLSEPFRLW</sequence>
<dbReference type="AlphaFoldDB" id="A0A8T8S8X2"/>
<gene>
    <name evidence="1" type="ORF">A4X03_0g9880</name>
</gene>
<name>A0A8T8S8X2_9BASI</name>
<proteinExistence type="predicted"/>
<comment type="caution">
    <text evidence="1">The sequence shown here is derived from an EMBL/GenBank/DDBJ whole genome shotgun (WGS) entry which is preliminary data.</text>
</comment>
<reference evidence="1" key="1">
    <citation type="submission" date="2016-04" db="EMBL/GenBank/DDBJ databases">
        <authorList>
            <person name="Nguyen H.D."/>
            <person name="Kesanakurti P."/>
            <person name="Cullis J."/>
            <person name="Levesque C.A."/>
            <person name="Hambleton S."/>
        </authorList>
    </citation>
    <scope>NUCLEOTIDE SEQUENCE</scope>
    <source>
        <strain evidence="1">DAOMC 238032</strain>
    </source>
</reference>
<evidence type="ECO:0000313" key="1">
    <source>
        <dbReference type="EMBL" id="KAE8235157.1"/>
    </source>
</evidence>
<evidence type="ECO:0000313" key="2">
    <source>
        <dbReference type="Proteomes" id="UP000077671"/>
    </source>
</evidence>
<accession>A0A8T8S8X2</accession>
<dbReference type="EMBL" id="LWDD02004477">
    <property type="protein sequence ID" value="KAE8235157.1"/>
    <property type="molecule type" value="Genomic_DNA"/>
</dbReference>
<feature type="non-terminal residue" evidence="1">
    <location>
        <position position="165"/>
    </location>
</feature>